<organism evidence="6 7">
    <name type="scientific">Nitzschia inconspicua</name>
    <dbReference type="NCBI Taxonomy" id="303405"/>
    <lineage>
        <taxon>Eukaryota</taxon>
        <taxon>Sar</taxon>
        <taxon>Stramenopiles</taxon>
        <taxon>Ochrophyta</taxon>
        <taxon>Bacillariophyta</taxon>
        <taxon>Bacillariophyceae</taxon>
        <taxon>Bacillariophycidae</taxon>
        <taxon>Bacillariales</taxon>
        <taxon>Bacillariaceae</taxon>
        <taxon>Nitzschia</taxon>
    </lineage>
</organism>
<evidence type="ECO:0000256" key="3">
    <source>
        <dbReference type="ARBA" id="ARBA00022989"/>
    </source>
</evidence>
<reference evidence="6" key="1">
    <citation type="journal article" date="2021" name="Sci. Rep.">
        <title>Diploid genomic architecture of Nitzschia inconspicua, an elite biomass production diatom.</title>
        <authorList>
            <person name="Oliver A."/>
            <person name="Podell S."/>
            <person name="Pinowska A."/>
            <person name="Traller J.C."/>
            <person name="Smith S.R."/>
            <person name="McClure R."/>
            <person name="Beliaev A."/>
            <person name="Bohutskyi P."/>
            <person name="Hill E.A."/>
            <person name="Rabines A."/>
            <person name="Zheng H."/>
            <person name="Allen L.Z."/>
            <person name="Kuo A."/>
            <person name="Grigoriev I.V."/>
            <person name="Allen A.E."/>
            <person name="Hazlebeck D."/>
            <person name="Allen E.E."/>
        </authorList>
    </citation>
    <scope>NUCLEOTIDE SEQUENCE</scope>
    <source>
        <strain evidence="6">Hildebrandi</strain>
    </source>
</reference>
<evidence type="ECO:0000256" key="4">
    <source>
        <dbReference type="ARBA" id="ARBA00023136"/>
    </source>
</evidence>
<evidence type="ECO:0000256" key="5">
    <source>
        <dbReference type="SAM" id="Phobius"/>
    </source>
</evidence>
<dbReference type="PANTHER" id="PTHR40855:SF1">
    <property type="entry name" value="CLAVAMINATE SYNTHASE-LIKE PROTEIN"/>
    <property type="match status" value="1"/>
</dbReference>
<feature type="transmembrane region" description="Helical" evidence="5">
    <location>
        <begin position="623"/>
        <end position="641"/>
    </location>
</feature>
<dbReference type="PANTHER" id="PTHR40855">
    <property type="entry name" value="DIOX_N DOMAIN-CONTAINING PROTEIN"/>
    <property type="match status" value="1"/>
</dbReference>
<feature type="transmembrane region" description="Helical" evidence="5">
    <location>
        <begin position="561"/>
        <end position="579"/>
    </location>
</feature>
<accession>A0A9K3Q5Z7</accession>
<keyword evidence="7" id="KW-1185">Reference proteome</keyword>
<evidence type="ECO:0000256" key="1">
    <source>
        <dbReference type="ARBA" id="ARBA00004370"/>
    </source>
</evidence>
<dbReference type="EMBL" id="JAGRRH010000003">
    <property type="protein sequence ID" value="KAG7371861.1"/>
    <property type="molecule type" value="Genomic_DNA"/>
</dbReference>
<dbReference type="InterPro" id="IPR007274">
    <property type="entry name" value="Cop_transporter"/>
</dbReference>
<reference evidence="6" key="2">
    <citation type="submission" date="2021-04" db="EMBL/GenBank/DDBJ databases">
        <authorList>
            <person name="Podell S."/>
        </authorList>
    </citation>
    <scope>NUCLEOTIDE SEQUENCE</scope>
    <source>
        <strain evidence="6">Hildebrandi</strain>
    </source>
</reference>
<dbReference type="GO" id="GO:0005375">
    <property type="term" value="F:copper ion transmembrane transporter activity"/>
    <property type="evidence" value="ECO:0007669"/>
    <property type="project" value="InterPro"/>
</dbReference>
<protein>
    <submittedName>
        <fullName evidence="6">Ctr copper transporter family protein</fullName>
    </submittedName>
</protein>
<dbReference type="OrthoDB" id="161814at2759"/>
<dbReference type="GO" id="GO:0016020">
    <property type="term" value="C:membrane"/>
    <property type="evidence" value="ECO:0007669"/>
    <property type="project" value="UniProtKB-SubCell"/>
</dbReference>
<evidence type="ECO:0000256" key="2">
    <source>
        <dbReference type="ARBA" id="ARBA00022692"/>
    </source>
</evidence>
<dbReference type="Pfam" id="PF04145">
    <property type="entry name" value="Ctr"/>
    <property type="match status" value="1"/>
</dbReference>
<keyword evidence="4 5" id="KW-0472">Membrane</keyword>
<feature type="transmembrane region" description="Helical" evidence="5">
    <location>
        <begin position="600"/>
        <end position="617"/>
    </location>
</feature>
<dbReference type="Proteomes" id="UP000693970">
    <property type="component" value="Unassembled WGS sequence"/>
</dbReference>
<gene>
    <name evidence="6" type="ORF">IV203_018003</name>
</gene>
<dbReference type="AlphaFoldDB" id="A0A9K3Q5Z7"/>
<proteinExistence type="predicted"/>
<name>A0A9K3Q5Z7_9STRA</name>
<keyword evidence="2 5" id="KW-0812">Transmembrane</keyword>
<comment type="subcellular location">
    <subcellularLocation>
        <location evidence="1">Membrane</location>
    </subcellularLocation>
</comment>
<keyword evidence="3 5" id="KW-1133">Transmembrane helix</keyword>
<evidence type="ECO:0000313" key="6">
    <source>
        <dbReference type="EMBL" id="KAG7371861.1"/>
    </source>
</evidence>
<feature type="transmembrane region" description="Helical" evidence="5">
    <location>
        <begin position="6"/>
        <end position="29"/>
    </location>
</feature>
<comment type="caution">
    <text evidence="6">The sequence shown here is derived from an EMBL/GenBank/DDBJ whole genome shotgun (WGS) entry which is preliminary data.</text>
</comment>
<evidence type="ECO:0000313" key="7">
    <source>
        <dbReference type="Proteomes" id="UP000693970"/>
    </source>
</evidence>
<sequence length="749" mass="83142">MSRVAVWHIASSVWMSVFVLVISWSAALVSSSSPIFKNSGHADNNIPTFTIQDLRERQRQVELKETLSSTGILAVRFEDLNQQHYAQNRHAALQGLCECHDHPNFLQLEQTRSLLLQDDATHRISVGTATVGMSHPLPLPNDLEAVCGPQTLDAMERLRDAVAGVSEAFVSALGDLIEEYTHASVPLLQDKYGGKRHDTLSSIVQSANHLEHFHVYSKEMSRNDSHQDSKDETMAPWEWHTDAGLFLVFVPAMNCLQENAQDSSFWYRNAQGDPIQAQFDGSTTAIVMLGQGAEDWLNLAAAPAKVGDYFAGDSKLRLKATVHSVRWDSPTPFLQGRSPSSSLYQQQRSWYGMMYLVPETAMIYGTRTLKDVRSSLSWSSIGNNEILFEKDSIVLGCGVAEPTNYDDNQQQLLSEDGWGNDKRRRMQHQDPSACNNVTNFFCWMQCLEIPNANQAQGYVNEGYSLYCLDPAVLASSSRVSDAAAPCEAGWVHNANCLGSWEPTAPGVPAATVNVTADISDLEQPFCYSGTTMYMDGFHFIQSTTCVIFLFQSWVLDTGGKYTLAFLGTVISGIFLERLIQQRRKFMGTMAAGHKRLLYSAIFYGIQLTIGYMLMLVIMIYSGALFISTVLGLVLGHVFFNAQDAIWPLKIRATTFVIPAHNSDDASYLEEATERQEQTPVQEVSHERSVELSTELTTQAARMNHEKEWLGDEEQDTCCGKGQGDAIVMDPGDPLIPEGSTPCCQYSSCD</sequence>